<evidence type="ECO:0000313" key="4">
    <source>
        <dbReference type="Proteomes" id="UP001519924"/>
    </source>
</evidence>
<dbReference type="RefSeq" id="WP_220118513.1">
    <property type="nucleotide sequence ID" value="NZ_JAHZUY010000050.1"/>
</dbReference>
<feature type="coiled-coil region" evidence="1">
    <location>
        <begin position="77"/>
        <end position="111"/>
    </location>
</feature>
<dbReference type="Pfam" id="PF09849">
    <property type="entry name" value="DUF2076"/>
    <property type="match status" value="1"/>
</dbReference>
<keyword evidence="4" id="KW-1185">Reference proteome</keyword>
<organism evidence="3 4">
    <name type="scientific">Caldovatus aquaticus</name>
    <dbReference type="NCBI Taxonomy" id="2865671"/>
    <lineage>
        <taxon>Bacteria</taxon>
        <taxon>Pseudomonadati</taxon>
        <taxon>Pseudomonadota</taxon>
        <taxon>Alphaproteobacteria</taxon>
        <taxon>Acetobacterales</taxon>
        <taxon>Roseomonadaceae</taxon>
        <taxon>Caldovatus</taxon>
    </lineage>
</organism>
<comment type="caution">
    <text evidence="3">The sequence shown here is derived from an EMBL/GenBank/DDBJ whole genome shotgun (WGS) entry which is preliminary data.</text>
</comment>
<keyword evidence="1" id="KW-0175">Coiled coil</keyword>
<evidence type="ECO:0000313" key="3">
    <source>
        <dbReference type="EMBL" id="MBW8270728.1"/>
    </source>
</evidence>
<evidence type="ECO:0000256" key="2">
    <source>
        <dbReference type="SAM" id="MobiDB-lite"/>
    </source>
</evidence>
<feature type="region of interest" description="Disordered" evidence="2">
    <location>
        <begin position="128"/>
        <end position="147"/>
    </location>
</feature>
<sequence>MTDEERRIITAFVERIAGVQPGGGGAWGGGSVPATQQRPPLPPIDPEADRLIADLFQRYPEARYRIAQFAFVTEAALIQAQNRIQELEWELENVRRQAQYAEARAQAARQGGGFLGGLFGGRAAAVPPPPPMPPRPQPVAPPPGAASAQMLQPSAMAGRSGPGFLGTALSTAAGVAGGMVLGNVLMNMLSGHGAAGAAHAASFGGAGAGAFAQEPVGAASPWTDPGQAAGLWGGQQTPGQDAAPPETAEDWVQEDAQPAGYDDVGGYDDAGGDEEI</sequence>
<name>A0ABS7F5E5_9PROT</name>
<reference evidence="3 4" key="1">
    <citation type="submission" date="2021-08" db="EMBL/GenBank/DDBJ databases">
        <title>Caldovatus sediminis gen. nov., sp. nov., a moderately thermophilic bacterium isolated from a hot spring.</title>
        <authorList>
            <person name="Hu C.-J."/>
            <person name="Li W.-J."/>
            <person name="Xian W.-D."/>
        </authorList>
    </citation>
    <scope>NUCLEOTIDE SEQUENCE [LARGE SCALE GENOMIC DNA]</scope>
    <source>
        <strain evidence="3 4">SYSU G05006</strain>
    </source>
</reference>
<protein>
    <submittedName>
        <fullName evidence="3">DUF2076 domain-containing protein</fullName>
    </submittedName>
</protein>
<proteinExistence type="predicted"/>
<feature type="compositionally biased region" description="Pro residues" evidence="2">
    <location>
        <begin position="128"/>
        <end position="144"/>
    </location>
</feature>
<dbReference type="EMBL" id="JAHZUY010000050">
    <property type="protein sequence ID" value="MBW8270728.1"/>
    <property type="molecule type" value="Genomic_DNA"/>
</dbReference>
<accession>A0ABS7F5E5</accession>
<gene>
    <name evidence="3" type="ORF">K1J50_14685</name>
</gene>
<evidence type="ECO:0000256" key="1">
    <source>
        <dbReference type="SAM" id="Coils"/>
    </source>
</evidence>
<feature type="region of interest" description="Disordered" evidence="2">
    <location>
        <begin position="216"/>
        <end position="276"/>
    </location>
</feature>
<dbReference type="Proteomes" id="UP001519924">
    <property type="component" value="Unassembled WGS sequence"/>
</dbReference>
<dbReference type="InterPro" id="IPR018648">
    <property type="entry name" value="DUF2076"/>
</dbReference>